<dbReference type="EMBL" id="CP023994">
    <property type="protein sequence ID" value="AWR21061.1"/>
    <property type="molecule type" value="Genomic_DNA"/>
</dbReference>
<evidence type="ECO:0008006" key="5">
    <source>
        <dbReference type="Google" id="ProtNLM"/>
    </source>
</evidence>
<dbReference type="KEGG" id="aum:AURMO_00444"/>
<dbReference type="Proteomes" id="UP000246894">
    <property type="component" value="Chromosome"/>
</dbReference>
<reference evidence="3 4" key="1">
    <citation type="submission" date="2017-10" db="EMBL/GenBank/DDBJ databases">
        <title>Genome of an Actinobacterium that displays light-enhanced growth.</title>
        <authorList>
            <person name="Maresca J.A."/>
            <person name="Hempel P."/>
            <person name="Shevchenko O."/>
            <person name="Miller K.J."/>
            <person name="Hahn M.W."/>
        </authorList>
    </citation>
    <scope>NUCLEOTIDE SEQUENCE [LARGE SCALE GENOMIC DNA]</scope>
    <source>
        <strain evidence="3 4">MWH-Mo1</strain>
    </source>
</reference>
<evidence type="ECO:0000313" key="3">
    <source>
        <dbReference type="EMBL" id="AWR21061.1"/>
    </source>
</evidence>
<evidence type="ECO:0000256" key="2">
    <source>
        <dbReference type="SAM" id="SignalP"/>
    </source>
</evidence>
<evidence type="ECO:0000313" key="4">
    <source>
        <dbReference type="Proteomes" id="UP000246894"/>
    </source>
</evidence>
<sequence precursor="true">MQRSKIWVLTFAGIIAVSLTSCYQEVPTTTSSESVKATKPTNASKIETPTSTNSNIDGKLQPDPSGNINCEAVLTPQALYELNPNLALIPDVRLGLTPATKEIESLGGIACQISNLSSTSETEIAIVKLTTNSAAFKSAALSSAGIYTPQEIGEDLVSYFNFSEGIGQLQFVYKNYWVAIASLSISDGLQASALAGIVKANVPN</sequence>
<keyword evidence="4" id="KW-1185">Reference proteome</keyword>
<dbReference type="PROSITE" id="PS51257">
    <property type="entry name" value="PROKAR_LIPOPROTEIN"/>
    <property type="match status" value="1"/>
</dbReference>
<feature type="chain" id="PRO_5039078580" description="DUF3558 domain-containing protein" evidence="2">
    <location>
        <begin position="24"/>
        <end position="204"/>
    </location>
</feature>
<name>A0A2Z3RWZ5_9MICO</name>
<dbReference type="AlphaFoldDB" id="A0A2Z3RWZ5"/>
<proteinExistence type="predicted"/>
<dbReference type="RefSeq" id="WP_162532645.1">
    <property type="nucleotide sequence ID" value="NZ_CP023994.1"/>
</dbReference>
<feature type="region of interest" description="Disordered" evidence="1">
    <location>
        <begin position="29"/>
        <end position="58"/>
    </location>
</feature>
<organism evidence="3 4">
    <name type="scientific">Aurantimicrobium photophilum</name>
    <dbReference type="NCBI Taxonomy" id="1987356"/>
    <lineage>
        <taxon>Bacteria</taxon>
        <taxon>Bacillati</taxon>
        <taxon>Actinomycetota</taxon>
        <taxon>Actinomycetes</taxon>
        <taxon>Micrococcales</taxon>
        <taxon>Microbacteriaceae</taxon>
        <taxon>Aurantimicrobium</taxon>
    </lineage>
</organism>
<accession>A0A2Z3RWZ5</accession>
<protein>
    <recommendedName>
        <fullName evidence="5">DUF3558 domain-containing protein</fullName>
    </recommendedName>
</protein>
<feature type="signal peptide" evidence="2">
    <location>
        <begin position="1"/>
        <end position="23"/>
    </location>
</feature>
<gene>
    <name evidence="3" type="ORF">AURMO_00444</name>
</gene>
<keyword evidence="2" id="KW-0732">Signal</keyword>
<feature type="compositionally biased region" description="Polar residues" evidence="1">
    <location>
        <begin position="29"/>
        <end position="56"/>
    </location>
</feature>
<evidence type="ECO:0000256" key="1">
    <source>
        <dbReference type="SAM" id="MobiDB-lite"/>
    </source>
</evidence>